<evidence type="ECO:0000313" key="3">
    <source>
        <dbReference type="EMBL" id="AYF31470.1"/>
    </source>
</evidence>
<accession>A0A386WVN8</accession>
<name>A0A386WVN8_9ACTN</name>
<protein>
    <submittedName>
        <fullName evidence="3">Uncharacterized protein</fullName>
    </submittedName>
</protein>
<proteinExistence type="predicted"/>
<evidence type="ECO:0000256" key="1">
    <source>
        <dbReference type="SAM" id="Coils"/>
    </source>
</evidence>
<sequence>MTSTTEAEPDVTDDDVTRAEREATEAAELVDALEDRVRDGDDSVTPDQIEQARSLGRFARLRAQATARKAERTKERQRRQALEQARTEIRQRMADEAGGLADVDKALTDVSEAVERFITLAEAHNAWHAEMRQRIRDLAGVDPHSTRGGDREAQLAFADPERTVPGYVALDGQLIHEALTGDLLAAAIYLTARKHRDPHPGSPGGLPVQGGYSSVETVLTFGALTDPDGFHTQMRQQLAEQAAQARANTEK</sequence>
<dbReference type="AlphaFoldDB" id="A0A386WVN8"/>
<reference evidence="3 4" key="1">
    <citation type="submission" date="2017-10" db="EMBL/GenBank/DDBJ databases">
        <title>Integration of genomic and chemical information greatly accelerates assignment of the full stereostructure of myelolactone, a potent inhibitor of myeloma from a marine-derived Micromonospora.</title>
        <authorList>
            <person name="Kim M.C."/>
            <person name="Machado H."/>
            <person name="Jensen P.R."/>
            <person name="Fenical W."/>
        </authorList>
    </citation>
    <scope>NUCLEOTIDE SEQUENCE [LARGE SCALE GENOMIC DNA]</scope>
    <source>
        <strain evidence="3 4">CNY-010</strain>
    </source>
</reference>
<evidence type="ECO:0000313" key="4">
    <source>
        <dbReference type="Proteomes" id="UP000267804"/>
    </source>
</evidence>
<dbReference type="Proteomes" id="UP000267804">
    <property type="component" value="Chromosome"/>
</dbReference>
<feature type="region of interest" description="Disordered" evidence="2">
    <location>
        <begin position="1"/>
        <end position="22"/>
    </location>
</feature>
<gene>
    <name evidence="3" type="ORF">CSH63_29295</name>
</gene>
<organism evidence="3 4">
    <name type="scientific">Micromonospora tulbaghiae</name>
    <dbReference type="NCBI Taxonomy" id="479978"/>
    <lineage>
        <taxon>Bacteria</taxon>
        <taxon>Bacillati</taxon>
        <taxon>Actinomycetota</taxon>
        <taxon>Actinomycetes</taxon>
        <taxon>Micromonosporales</taxon>
        <taxon>Micromonosporaceae</taxon>
        <taxon>Micromonospora</taxon>
    </lineage>
</organism>
<dbReference type="KEGG" id="mtua:CSH63_29295"/>
<keyword evidence="1" id="KW-0175">Coiled coil</keyword>
<dbReference type="RefSeq" id="WP_120573003.1">
    <property type="nucleotide sequence ID" value="NZ_CP024087.1"/>
</dbReference>
<evidence type="ECO:0000256" key="2">
    <source>
        <dbReference type="SAM" id="MobiDB-lite"/>
    </source>
</evidence>
<feature type="coiled-coil region" evidence="1">
    <location>
        <begin position="60"/>
        <end position="92"/>
    </location>
</feature>
<dbReference type="EMBL" id="CP024087">
    <property type="protein sequence ID" value="AYF31470.1"/>
    <property type="molecule type" value="Genomic_DNA"/>
</dbReference>